<dbReference type="Proteomes" id="UP000179129">
    <property type="component" value="Unassembled WGS sequence"/>
</dbReference>
<comment type="caution">
    <text evidence="3">The sequence shown here is derived from an EMBL/GenBank/DDBJ whole genome shotgun (WGS) entry which is preliminary data.</text>
</comment>
<dbReference type="GO" id="GO:0000272">
    <property type="term" value="P:polysaccharide catabolic process"/>
    <property type="evidence" value="ECO:0007669"/>
    <property type="project" value="InterPro"/>
</dbReference>
<feature type="signal peptide" evidence="2">
    <location>
        <begin position="1"/>
        <end position="20"/>
    </location>
</feature>
<dbReference type="Gene3D" id="2.60.120.200">
    <property type="match status" value="1"/>
</dbReference>
<evidence type="ECO:0000313" key="4">
    <source>
        <dbReference type="Proteomes" id="UP000179129"/>
    </source>
</evidence>
<feature type="chain" id="PRO_5009522633" description="Dockerin domain-containing protein" evidence="2">
    <location>
        <begin position="21"/>
        <end position="427"/>
    </location>
</feature>
<dbReference type="STRING" id="1817867.A3F83_00305"/>
<proteinExistence type="predicted"/>
<dbReference type="InterPro" id="IPR036439">
    <property type="entry name" value="Dockerin_dom_sf"/>
</dbReference>
<name>A0A1F5YRZ6_9BACT</name>
<accession>A0A1F5YRZ6</accession>
<gene>
    <name evidence="3" type="ORF">A3F83_00305</name>
</gene>
<organism evidence="3 4">
    <name type="scientific">Candidatus Glassbacteria bacterium RIFCSPLOWO2_12_FULL_58_11</name>
    <dbReference type="NCBI Taxonomy" id="1817867"/>
    <lineage>
        <taxon>Bacteria</taxon>
        <taxon>Candidatus Glassiibacteriota</taxon>
    </lineage>
</organism>
<sequence>MRKAAIGIGIPAFLITLGLAASVPEGGDPHSAASGKSPTAGQSAQPAANHRGLAYRYPGDAGIEADSAVVFRETFEQGLISDLDQRWTNISNSDNEVLAFVSDAPPGSAGKRCLQMTATNGHDTGGHLWKYLDKGYDRLYARFYTKFSPDHPYVHHFVHMGSQRETLFPSGGAGSRPSGTQGFSTGIDLSASRRAVPPGDWMLYSYWCEMRSYQNLDGTGNVYYGNAFEPLTPEPAPRDKWQCVEFMIQCNSAPDVRDGEEAFWIDGKLIGRFAPGTPLGTWIRDKFHVTGVYNTNPQPFEGFLWRTSNEVKINCFWLLYYMASVFENDYTPNDTTIPYNGAKGQVLFDDIVLATQYIGPLAVEPPTGGQSGCDFNGDGRTNIVDVVRLVQMFLRDPQDKRTDYDGDGESTLGDAITLLIDIVKGNC</sequence>
<protein>
    <recommendedName>
        <fullName evidence="5">Dockerin domain-containing protein</fullName>
    </recommendedName>
</protein>
<dbReference type="EMBL" id="MFIX01000167">
    <property type="protein sequence ID" value="OGG02896.1"/>
    <property type="molecule type" value="Genomic_DNA"/>
</dbReference>
<feature type="region of interest" description="Disordered" evidence="1">
    <location>
        <begin position="25"/>
        <end position="48"/>
    </location>
</feature>
<reference evidence="3 4" key="1">
    <citation type="journal article" date="2016" name="Nat. Commun.">
        <title>Thousands of microbial genomes shed light on interconnected biogeochemical processes in an aquifer system.</title>
        <authorList>
            <person name="Anantharaman K."/>
            <person name="Brown C.T."/>
            <person name="Hug L.A."/>
            <person name="Sharon I."/>
            <person name="Castelle C.J."/>
            <person name="Probst A.J."/>
            <person name="Thomas B.C."/>
            <person name="Singh A."/>
            <person name="Wilkins M.J."/>
            <person name="Karaoz U."/>
            <person name="Brodie E.L."/>
            <person name="Williams K.H."/>
            <person name="Hubbard S.S."/>
            <person name="Banfield J.F."/>
        </authorList>
    </citation>
    <scope>NUCLEOTIDE SEQUENCE [LARGE SCALE GENOMIC DNA]</scope>
</reference>
<dbReference type="Gene3D" id="1.10.1330.10">
    <property type="entry name" value="Dockerin domain"/>
    <property type="match status" value="1"/>
</dbReference>
<evidence type="ECO:0000256" key="1">
    <source>
        <dbReference type="SAM" id="MobiDB-lite"/>
    </source>
</evidence>
<dbReference type="SUPFAM" id="SSF63446">
    <property type="entry name" value="Type I dockerin domain"/>
    <property type="match status" value="1"/>
</dbReference>
<evidence type="ECO:0008006" key="5">
    <source>
        <dbReference type="Google" id="ProtNLM"/>
    </source>
</evidence>
<evidence type="ECO:0000256" key="2">
    <source>
        <dbReference type="SAM" id="SignalP"/>
    </source>
</evidence>
<keyword evidence="2" id="KW-0732">Signal</keyword>
<evidence type="ECO:0000313" key="3">
    <source>
        <dbReference type="EMBL" id="OGG02896.1"/>
    </source>
</evidence>
<feature type="compositionally biased region" description="Polar residues" evidence="1">
    <location>
        <begin position="34"/>
        <end position="46"/>
    </location>
</feature>
<dbReference type="AlphaFoldDB" id="A0A1F5YRZ6"/>